<keyword evidence="2" id="KW-1185">Reference proteome</keyword>
<proteinExistence type="predicted"/>
<comment type="caution">
    <text evidence="1">The sequence shown here is derived from an EMBL/GenBank/DDBJ whole genome shotgun (WGS) entry which is preliminary data.</text>
</comment>
<evidence type="ECO:0000313" key="1">
    <source>
        <dbReference type="EMBL" id="KAG0432350.1"/>
    </source>
</evidence>
<name>A0AC60QEW3_IXOPE</name>
<protein>
    <submittedName>
        <fullName evidence="1">Uncharacterized protein</fullName>
    </submittedName>
</protein>
<organism evidence="1 2">
    <name type="scientific">Ixodes persulcatus</name>
    <name type="common">Taiga tick</name>
    <dbReference type="NCBI Taxonomy" id="34615"/>
    <lineage>
        <taxon>Eukaryota</taxon>
        <taxon>Metazoa</taxon>
        <taxon>Ecdysozoa</taxon>
        <taxon>Arthropoda</taxon>
        <taxon>Chelicerata</taxon>
        <taxon>Arachnida</taxon>
        <taxon>Acari</taxon>
        <taxon>Parasitiformes</taxon>
        <taxon>Ixodida</taxon>
        <taxon>Ixodoidea</taxon>
        <taxon>Ixodidae</taxon>
        <taxon>Ixodinae</taxon>
        <taxon>Ixodes</taxon>
    </lineage>
</organism>
<evidence type="ECO:0000313" key="2">
    <source>
        <dbReference type="Proteomes" id="UP000805193"/>
    </source>
</evidence>
<dbReference type="EMBL" id="JABSTQ010009160">
    <property type="protein sequence ID" value="KAG0432350.1"/>
    <property type="molecule type" value="Genomic_DNA"/>
</dbReference>
<reference evidence="1 2" key="1">
    <citation type="journal article" date="2020" name="Cell">
        <title>Large-Scale Comparative Analyses of Tick Genomes Elucidate Their Genetic Diversity and Vector Capacities.</title>
        <authorList>
            <consortium name="Tick Genome and Microbiome Consortium (TIGMIC)"/>
            <person name="Jia N."/>
            <person name="Wang J."/>
            <person name="Shi W."/>
            <person name="Du L."/>
            <person name="Sun Y."/>
            <person name="Zhan W."/>
            <person name="Jiang J.F."/>
            <person name="Wang Q."/>
            <person name="Zhang B."/>
            <person name="Ji P."/>
            <person name="Bell-Sakyi L."/>
            <person name="Cui X.M."/>
            <person name="Yuan T.T."/>
            <person name="Jiang B.G."/>
            <person name="Yang W.F."/>
            <person name="Lam T.T."/>
            <person name="Chang Q.C."/>
            <person name="Ding S.J."/>
            <person name="Wang X.J."/>
            <person name="Zhu J.G."/>
            <person name="Ruan X.D."/>
            <person name="Zhao L."/>
            <person name="Wei J.T."/>
            <person name="Ye R.Z."/>
            <person name="Que T.C."/>
            <person name="Du C.H."/>
            <person name="Zhou Y.H."/>
            <person name="Cheng J.X."/>
            <person name="Dai P.F."/>
            <person name="Guo W.B."/>
            <person name="Han X.H."/>
            <person name="Huang E.J."/>
            <person name="Li L.F."/>
            <person name="Wei W."/>
            <person name="Gao Y.C."/>
            <person name="Liu J.Z."/>
            <person name="Shao H.Z."/>
            <person name="Wang X."/>
            <person name="Wang C.C."/>
            <person name="Yang T.C."/>
            <person name="Huo Q.B."/>
            <person name="Li W."/>
            <person name="Chen H.Y."/>
            <person name="Chen S.E."/>
            <person name="Zhou L.G."/>
            <person name="Ni X.B."/>
            <person name="Tian J.H."/>
            <person name="Sheng Y."/>
            <person name="Liu T."/>
            <person name="Pan Y.S."/>
            <person name="Xia L.Y."/>
            <person name="Li J."/>
            <person name="Zhao F."/>
            <person name="Cao W.C."/>
        </authorList>
    </citation>
    <scope>NUCLEOTIDE SEQUENCE [LARGE SCALE GENOMIC DNA]</scope>
    <source>
        <strain evidence="1">Iper-2018</strain>
    </source>
</reference>
<gene>
    <name evidence="1" type="ORF">HPB47_020930</name>
</gene>
<accession>A0AC60QEW3</accession>
<dbReference type="Proteomes" id="UP000805193">
    <property type="component" value="Unassembled WGS sequence"/>
</dbReference>
<sequence>MCQRTKAIGGAKILFLIAVVVGVVDATDDCHKYSVIHEGTSHVLLYDEAEEGEGSKPQTVAASSAQSQSFWTSAFELCISAFHCSVSLHANGIWTLRHNFSCPMRELGSADVRSGGEEGREGAGPNDRKEKAPPPSPGTAEQPSRPTHRASRIPTSAAADDNCVKSPTDPDGVESRDTPFLPADCDPVAEN</sequence>